<keyword evidence="1" id="KW-0805">Transcription regulation</keyword>
<dbReference type="STRING" id="46177.SAMN05660976_02313"/>
<dbReference type="PANTHER" id="PTHR43537:SF47">
    <property type="entry name" value="REGULATORY PROTEIN GNTR HTH"/>
    <property type="match status" value="1"/>
</dbReference>
<organism evidence="5 6">
    <name type="scientific">Nonomuraea pusilla</name>
    <dbReference type="NCBI Taxonomy" id="46177"/>
    <lineage>
        <taxon>Bacteria</taxon>
        <taxon>Bacillati</taxon>
        <taxon>Actinomycetota</taxon>
        <taxon>Actinomycetes</taxon>
        <taxon>Streptosporangiales</taxon>
        <taxon>Streptosporangiaceae</taxon>
        <taxon>Nonomuraea</taxon>
    </lineage>
</organism>
<dbReference type="Gene3D" id="1.10.10.10">
    <property type="entry name" value="Winged helix-like DNA-binding domain superfamily/Winged helix DNA-binding domain"/>
    <property type="match status" value="1"/>
</dbReference>
<dbReference type="PANTHER" id="PTHR43537">
    <property type="entry name" value="TRANSCRIPTIONAL REGULATOR, GNTR FAMILY"/>
    <property type="match status" value="1"/>
</dbReference>
<evidence type="ECO:0000256" key="1">
    <source>
        <dbReference type="ARBA" id="ARBA00023015"/>
    </source>
</evidence>
<dbReference type="InterPro" id="IPR036388">
    <property type="entry name" value="WH-like_DNA-bd_sf"/>
</dbReference>
<name>A0A1H7PAX1_9ACTN</name>
<dbReference type="SUPFAM" id="SSF46785">
    <property type="entry name" value="Winged helix' DNA-binding domain"/>
    <property type="match status" value="1"/>
</dbReference>
<evidence type="ECO:0000313" key="5">
    <source>
        <dbReference type="EMBL" id="SEL32415.1"/>
    </source>
</evidence>
<dbReference type="SMART" id="SM00895">
    <property type="entry name" value="FCD"/>
    <property type="match status" value="1"/>
</dbReference>
<dbReference type="AlphaFoldDB" id="A0A1H7PAX1"/>
<dbReference type="InterPro" id="IPR036390">
    <property type="entry name" value="WH_DNA-bd_sf"/>
</dbReference>
<gene>
    <name evidence="5" type="ORF">SAMN05660976_02313</name>
</gene>
<keyword evidence="2 5" id="KW-0238">DNA-binding</keyword>
<dbReference type="Pfam" id="PF07729">
    <property type="entry name" value="FCD"/>
    <property type="match status" value="1"/>
</dbReference>
<dbReference type="OrthoDB" id="7989071at2"/>
<evidence type="ECO:0000256" key="3">
    <source>
        <dbReference type="ARBA" id="ARBA00023163"/>
    </source>
</evidence>
<dbReference type="PROSITE" id="PS50949">
    <property type="entry name" value="HTH_GNTR"/>
    <property type="match status" value="1"/>
</dbReference>
<protein>
    <submittedName>
        <fullName evidence="5">DNA-binding transcriptional regulator, FadR family</fullName>
    </submittedName>
</protein>
<keyword evidence="6" id="KW-1185">Reference proteome</keyword>
<sequence length="222" mass="24067">MRHVGRTSLVDSAIRELRQEIASGVWPVGTKIPTEGRLAEALGVSRLSVREAVRVLVHAGLLTTRQGDGTYVTATDEGEVALKRRLDHAATMDIIDVRRGLDLVAARLAAERREPADLDALRETLERRTAAHRAGDLDAFADADVDFHLSIAAASHNPVLLDLYRGMSQAVRDTVRRDHCMERAVLGSDSSHQDLLDAIEGGDGAGAVTIALAILDQQERDL</sequence>
<keyword evidence="3" id="KW-0804">Transcription</keyword>
<dbReference type="Proteomes" id="UP000198953">
    <property type="component" value="Unassembled WGS sequence"/>
</dbReference>
<evidence type="ECO:0000256" key="2">
    <source>
        <dbReference type="ARBA" id="ARBA00023125"/>
    </source>
</evidence>
<dbReference type="GO" id="GO:0003677">
    <property type="term" value="F:DNA binding"/>
    <property type="evidence" value="ECO:0007669"/>
    <property type="project" value="UniProtKB-KW"/>
</dbReference>
<dbReference type="SUPFAM" id="SSF48008">
    <property type="entry name" value="GntR ligand-binding domain-like"/>
    <property type="match status" value="1"/>
</dbReference>
<proteinExistence type="predicted"/>
<dbReference type="PRINTS" id="PR00035">
    <property type="entry name" value="HTHGNTR"/>
</dbReference>
<dbReference type="Gene3D" id="1.20.120.530">
    <property type="entry name" value="GntR ligand-binding domain-like"/>
    <property type="match status" value="1"/>
</dbReference>
<dbReference type="InterPro" id="IPR000524">
    <property type="entry name" value="Tscrpt_reg_HTH_GntR"/>
</dbReference>
<feature type="domain" description="HTH gntR-type" evidence="4">
    <location>
        <begin position="7"/>
        <end position="75"/>
    </location>
</feature>
<dbReference type="EMBL" id="FOBF01000004">
    <property type="protein sequence ID" value="SEL32415.1"/>
    <property type="molecule type" value="Genomic_DNA"/>
</dbReference>
<dbReference type="SMART" id="SM00345">
    <property type="entry name" value="HTH_GNTR"/>
    <property type="match status" value="1"/>
</dbReference>
<accession>A0A1H7PAX1</accession>
<dbReference type="RefSeq" id="WP_091100072.1">
    <property type="nucleotide sequence ID" value="NZ_FOBF01000004.1"/>
</dbReference>
<dbReference type="InterPro" id="IPR008920">
    <property type="entry name" value="TF_FadR/GntR_C"/>
</dbReference>
<dbReference type="Pfam" id="PF00392">
    <property type="entry name" value="GntR"/>
    <property type="match status" value="1"/>
</dbReference>
<dbReference type="GO" id="GO:0003700">
    <property type="term" value="F:DNA-binding transcription factor activity"/>
    <property type="evidence" value="ECO:0007669"/>
    <property type="project" value="InterPro"/>
</dbReference>
<dbReference type="InterPro" id="IPR011711">
    <property type="entry name" value="GntR_C"/>
</dbReference>
<dbReference type="CDD" id="cd07377">
    <property type="entry name" value="WHTH_GntR"/>
    <property type="match status" value="1"/>
</dbReference>
<evidence type="ECO:0000259" key="4">
    <source>
        <dbReference type="PROSITE" id="PS50949"/>
    </source>
</evidence>
<evidence type="ECO:0000313" key="6">
    <source>
        <dbReference type="Proteomes" id="UP000198953"/>
    </source>
</evidence>
<reference evidence="5 6" key="1">
    <citation type="submission" date="2016-10" db="EMBL/GenBank/DDBJ databases">
        <authorList>
            <person name="de Groot N.N."/>
        </authorList>
    </citation>
    <scope>NUCLEOTIDE SEQUENCE [LARGE SCALE GENOMIC DNA]</scope>
    <source>
        <strain evidence="5 6">DSM 43357</strain>
    </source>
</reference>